<dbReference type="GO" id="GO:0016020">
    <property type="term" value="C:membrane"/>
    <property type="evidence" value="ECO:0007669"/>
    <property type="project" value="UniProtKB-SubCell"/>
</dbReference>
<evidence type="ECO:0000313" key="9">
    <source>
        <dbReference type="Proteomes" id="UP000535478"/>
    </source>
</evidence>
<protein>
    <submittedName>
        <fullName evidence="8">CLCB protein</fullName>
    </submittedName>
</protein>
<dbReference type="SUPFAM" id="SSF81340">
    <property type="entry name" value="Clc chloride channel"/>
    <property type="match status" value="1"/>
</dbReference>
<evidence type="ECO:0000313" key="8">
    <source>
        <dbReference type="EMBL" id="NXV40552.1"/>
    </source>
</evidence>
<comment type="caution">
    <text evidence="8">The sequence shown here is derived from an EMBL/GenBank/DDBJ whole genome shotgun (WGS) entry which is preliminary data.</text>
</comment>
<dbReference type="PANTHER" id="PTHR11689">
    <property type="entry name" value="CHLORIDE CHANNEL PROTEIN CLC FAMILY MEMBER"/>
    <property type="match status" value="1"/>
</dbReference>
<dbReference type="Pfam" id="PF00654">
    <property type="entry name" value="Voltage_CLC"/>
    <property type="match status" value="1"/>
</dbReference>
<dbReference type="PRINTS" id="PR00762">
    <property type="entry name" value="CLCHANNEL"/>
</dbReference>
<dbReference type="InterPro" id="IPR014743">
    <property type="entry name" value="Cl-channel_core"/>
</dbReference>
<evidence type="ECO:0000256" key="4">
    <source>
        <dbReference type="ARBA" id="ARBA00022989"/>
    </source>
</evidence>
<feature type="non-terminal residue" evidence="8">
    <location>
        <position position="455"/>
    </location>
</feature>
<reference evidence="8 9" key="1">
    <citation type="submission" date="2019-09" db="EMBL/GenBank/DDBJ databases">
        <title>Bird 10,000 Genomes (B10K) Project - Family phase.</title>
        <authorList>
            <person name="Zhang G."/>
        </authorList>
    </citation>
    <scope>NUCLEOTIDE SEQUENCE [LARGE SCALE GENOMIC DNA]</scope>
    <source>
        <strain evidence="8">OUT-0019</strain>
        <tissue evidence="8">Blood</tissue>
    </source>
</reference>
<keyword evidence="4 7" id="KW-1133">Transmembrane helix</keyword>
<gene>
    <name evidence="8" type="primary">Clcb</name>
    <name evidence="8" type="ORF">URIAAL_R03557</name>
</gene>
<feature type="transmembrane region" description="Helical" evidence="7">
    <location>
        <begin position="392"/>
        <end position="413"/>
    </location>
</feature>
<name>A0A7L3TLQ0_URIAL</name>
<evidence type="ECO:0000256" key="2">
    <source>
        <dbReference type="ARBA" id="ARBA00022692"/>
    </source>
</evidence>
<dbReference type="Gene3D" id="1.10.3080.10">
    <property type="entry name" value="Clc chloride channel"/>
    <property type="match status" value="1"/>
</dbReference>
<dbReference type="InterPro" id="IPR051280">
    <property type="entry name" value="Cl-channel/antiporter"/>
</dbReference>
<feature type="transmembrane region" description="Helical" evidence="7">
    <location>
        <begin position="314"/>
        <end position="340"/>
    </location>
</feature>
<dbReference type="FunFam" id="1.10.3080.10:FF:000014">
    <property type="entry name" value="Chloride channel protein"/>
    <property type="match status" value="1"/>
</dbReference>
<accession>A0A7L3TLQ0</accession>
<dbReference type="AlphaFoldDB" id="A0A7L3TLQ0"/>
<feature type="transmembrane region" description="Helical" evidence="7">
    <location>
        <begin position="360"/>
        <end position="380"/>
    </location>
</feature>
<feature type="non-terminal residue" evidence="8">
    <location>
        <position position="1"/>
    </location>
</feature>
<sequence>EWDRWLLMGLIGTAVGTLGFLVHQIIDSLIRLKWDLVANYLQVSKRNNLYLSTGQDGNIHMTWLCALGFGLAMVVLSSGSALFICPAGSPCGLPEIIGYLNGTSIRHLFNIKTFLGTFVSCVLAVASGLFCGPEGPMIHLGALLGCGLSQLQSDTLGIHLPIFTRFRNSADKRSFITAGAGAGIASVFRAPIGGLLFTLEEVSSFWDIRLAWQTFFCCLMATFTMDLLSSSLCGFVYRGHFGFFEAEKRILFWNLLDMNVLAFIPTILLGMFGGLLGALFVSLNIKINKLRMRFFNSIPKLSLRKTSKLQMRTTAYYIFTLLMFCISPHLFLCVAAAALLVENGKQGITYLFKRGTHEEFGYASLCTALAFYFILSCWTAGSAVASGLVIPMLYTGALYGRIIGLILVSIFGVQTNEYGAWIDPGLFAAIGAASFFSGVSRLTISLTVIMVSVLS</sequence>
<organism evidence="8 9">
    <name type="scientific">Uria aalge</name>
    <name type="common">Common mure</name>
    <name type="synonym">Colymbus aalge</name>
    <dbReference type="NCBI Taxonomy" id="13746"/>
    <lineage>
        <taxon>Eukaryota</taxon>
        <taxon>Metazoa</taxon>
        <taxon>Chordata</taxon>
        <taxon>Craniata</taxon>
        <taxon>Vertebrata</taxon>
        <taxon>Euteleostomi</taxon>
        <taxon>Archelosauria</taxon>
        <taxon>Archosauria</taxon>
        <taxon>Dinosauria</taxon>
        <taxon>Saurischia</taxon>
        <taxon>Theropoda</taxon>
        <taxon>Coelurosauria</taxon>
        <taxon>Aves</taxon>
        <taxon>Neognathae</taxon>
        <taxon>Neoaves</taxon>
        <taxon>Charadriiformes</taxon>
        <taxon>Alcidae</taxon>
        <taxon>Uria</taxon>
    </lineage>
</organism>
<feature type="transmembrane region" description="Helical" evidence="7">
    <location>
        <begin position="210"/>
        <end position="237"/>
    </location>
</feature>
<dbReference type="PANTHER" id="PTHR11689:SF89">
    <property type="entry name" value="CHLORIDE CHANNEL PROTEIN"/>
    <property type="match status" value="1"/>
</dbReference>
<evidence type="ECO:0000256" key="7">
    <source>
        <dbReference type="SAM" id="Phobius"/>
    </source>
</evidence>
<feature type="transmembrane region" description="Helical" evidence="7">
    <location>
        <begin position="175"/>
        <end position="198"/>
    </location>
</feature>
<proteinExistence type="predicted"/>
<feature type="transmembrane region" description="Helical" evidence="7">
    <location>
        <begin position="425"/>
        <end position="454"/>
    </location>
</feature>
<keyword evidence="3" id="KW-0677">Repeat</keyword>
<evidence type="ECO:0000256" key="5">
    <source>
        <dbReference type="ARBA" id="ARBA00023122"/>
    </source>
</evidence>
<keyword evidence="5" id="KW-0129">CBS domain</keyword>
<keyword evidence="6 7" id="KW-0472">Membrane</keyword>
<feature type="transmembrane region" description="Helical" evidence="7">
    <location>
        <begin position="5"/>
        <end position="26"/>
    </location>
</feature>
<dbReference type="EMBL" id="VZUE01000005">
    <property type="protein sequence ID" value="NXV40552.1"/>
    <property type="molecule type" value="Genomic_DNA"/>
</dbReference>
<dbReference type="Proteomes" id="UP000535478">
    <property type="component" value="Unassembled WGS sequence"/>
</dbReference>
<evidence type="ECO:0000256" key="1">
    <source>
        <dbReference type="ARBA" id="ARBA00004141"/>
    </source>
</evidence>
<feature type="transmembrane region" description="Helical" evidence="7">
    <location>
        <begin position="61"/>
        <end position="87"/>
    </location>
</feature>
<comment type="subcellular location">
    <subcellularLocation>
        <location evidence="1">Membrane</location>
        <topology evidence="1">Multi-pass membrane protein</topology>
    </subcellularLocation>
</comment>
<keyword evidence="2 7" id="KW-0812">Transmembrane</keyword>
<evidence type="ECO:0000256" key="3">
    <source>
        <dbReference type="ARBA" id="ARBA00022737"/>
    </source>
</evidence>
<dbReference type="InterPro" id="IPR001807">
    <property type="entry name" value="ClC"/>
</dbReference>
<feature type="transmembrane region" description="Helical" evidence="7">
    <location>
        <begin position="108"/>
        <end position="130"/>
    </location>
</feature>
<feature type="transmembrane region" description="Helical" evidence="7">
    <location>
        <begin position="260"/>
        <end position="283"/>
    </location>
</feature>
<evidence type="ECO:0000256" key="6">
    <source>
        <dbReference type="ARBA" id="ARBA00023136"/>
    </source>
</evidence>
<keyword evidence="9" id="KW-1185">Reference proteome</keyword>
<dbReference type="GO" id="GO:0015108">
    <property type="term" value="F:chloride transmembrane transporter activity"/>
    <property type="evidence" value="ECO:0007669"/>
    <property type="project" value="InterPro"/>
</dbReference>